<keyword evidence="4" id="KW-1185">Reference proteome</keyword>
<dbReference type="AlphaFoldDB" id="A0AA48HAF4"/>
<evidence type="ECO:0000256" key="1">
    <source>
        <dbReference type="SAM" id="MobiDB-lite"/>
    </source>
</evidence>
<protein>
    <recommendedName>
        <fullName evidence="2">Methyltransferase domain-containing protein</fullName>
    </recommendedName>
</protein>
<name>A0AA48HAF4_9BACT</name>
<dbReference type="SUPFAM" id="SSF53335">
    <property type="entry name" value="S-adenosyl-L-methionine-dependent methyltransferases"/>
    <property type="match status" value="1"/>
</dbReference>
<dbReference type="CDD" id="cd02440">
    <property type="entry name" value="AdoMet_MTases"/>
    <property type="match status" value="1"/>
</dbReference>
<dbReference type="PANTHER" id="PTHR42912">
    <property type="entry name" value="METHYLTRANSFERASE"/>
    <property type="match status" value="1"/>
</dbReference>
<evidence type="ECO:0000313" key="4">
    <source>
        <dbReference type="Proteomes" id="UP001238179"/>
    </source>
</evidence>
<reference evidence="4" key="1">
    <citation type="journal article" date="2023" name="Int. J. Syst. Evol. Microbiol.">
        <title>Mesoterricola silvestris gen. nov., sp. nov., Mesoterricola sediminis sp. nov., Geothrix oryzae sp. nov., Geothrix edaphica sp. nov., Geothrix rubra sp. nov., and Geothrix limicola sp. nov., six novel members of Acidobacteriota isolated from soils.</title>
        <authorList>
            <person name="Itoh H."/>
            <person name="Sugisawa Y."/>
            <person name="Mise K."/>
            <person name="Xu Z."/>
            <person name="Kuniyasu M."/>
            <person name="Ushijima N."/>
            <person name="Kawano K."/>
            <person name="Kobayashi E."/>
            <person name="Shiratori Y."/>
            <person name="Masuda Y."/>
            <person name="Senoo K."/>
        </authorList>
    </citation>
    <scope>NUCLEOTIDE SEQUENCE [LARGE SCALE GENOMIC DNA]</scope>
    <source>
        <strain evidence="4">W79</strain>
    </source>
</reference>
<dbReference type="Proteomes" id="UP001238179">
    <property type="component" value="Chromosome"/>
</dbReference>
<evidence type="ECO:0000259" key="2">
    <source>
        <dbReference type="Pfam" id="PF13649"/>
    </source>
</evidence>
<dbReference type="Gene3D" id="3.40.50.150">
    <property type="entry name" value="Vaccinia Virus protein VP39"/>
    <property type="match status" value="1"/>
</dbReference>
<gene>
    <name evidence="3" type="ORF">METEAL_38770</name>
</gene>
<dbReference type="KEGG" id="msil:METEAL_38770"/>
<dbReference type="GO" id="GO:0008168">
    <property type="term" value="F:methyltransferase activity"/>
    <property type="evidence" value="ECO:0007669"/>
    <property type="project" value="TreeGrafter"/>
</dbReference>
<feature type="region of interest" description="Disordered" evidence="1">
    <location>
        <begin position="1"/>
        <end position="24"/>
    </location>
</feature>
<dbReference type="EMBL" id="AP027080">
    <property type="protein sequence ID" value="BDU74703.1"/>
    <property type="molecule type" value="Genomic_DNA"/>
</dbReference>
<dbReference type="PANTHER" id="PTHR42912:SF93">
    <property type="entry name" value="N6-ADENOSINE-METHYLTRANSFERASE TMT1A"/>
    <property type="match status" value="1"/>
</dbReference>
<feature type="domain" description="Methyltransferase" evidence="2">
    <location>
        <begin position="65"/>
        <end position="160"/>
    </location>
</feature>
<dbReference type="InterPro" id="IPR029063">
    <property type="entry name" value="SAM-dependent_MTases_sf"/>
</dbReference>
<organism evidence="3 4">
    <name type="scientific">Mesoterricola silvestris</name>
    <dbReference type="NCBI Taxonomy" id="2927979"/>
    <lineage>
        <taxon>Bacteria</taxon>
        <taxon>Pseudomonadati</taxon>
        <taxon>Acidobacteriota</taxon>
        <taxon>Holophagae</taxon>
        <taxon>Holophagales</taxon>
        <taxon>Holophagaceae</taxon>
        <taxon>Mesoterricola</taxon>
    </lineage>
</organism>
<dbReference type="InterPro" id="IPR041698">
    <property type="entry name" value="Methyltransf_25"/>
</dbReference>
<sequence>MSSPLPQAKPSALLPDPDAPAPYTFERVQRDSDGGEVARLEAQNLLFEKARPLDQLPPTPPDGAILDLGSGTGFWSARLAERVPRGSLTCLDRSGELLDLARTRLERPGGPRTAFLLQDLRALDLPQGAFDLVFTSMTLAHVRELEEVLNHLARALKPGGWIACFEPVQQSRRFAEIHPPCPNLDFLMDRLLDMVESRGSDLSVSLKIAHHLDRLGLEEVALRNYGAALHGEDARVCLRDVFLPLAWAYLRHRWEPGLLERRMEAAAREAPAPHLWLDLRRAVTLARRPA</sequence>
<accession>A0AA48HAF4</accession>
<dbReference type="InterPro" id="IPR050508">
    <property type="entry name" value="Methyltransf_Superfamily"/>
</dbReference>
<dbReference type="Pfam" id="PF13649">
    <property type="entry name" value="Methyltransf_25"/>
    <property type="match status" value="1"/>
</dbReference>
<evidence type="ECO:0000313" key="3">
    <source>
        <dbReference type="EMBL" id="BDU74703.1"/>
    </source>
</evidence>
<proteinExistence type="predicted"/>